<dbReference type="Gene3D" id="3.60.21.10">
    <property type="match status" value="1"/>
</dbReference>
<name>A0ABW4ZUT6_9BACL</name>
<dbReference type="EC" id="3.1.4.-" evidence="2"/>
<protein>
    <recommendedName>
        <fullName evidence="2">Phosphoesterase</fullName>
        <ecNumber evidence="2">3.1.4.-</ecNumber>
    </recommendedName>
</protein>
<proteinExistence type="inferred from homology"/>
<organism evidence="4 5">
    <name type="scientific">Tumebacillus lipolyticus</name>
    <dbReference type="NCBI Taxonomy" id="1280370"/>
    <lineage>
        <taxon>Bacteria</taxon>
        <taxon>Bacillati</taxon>
        <taxon>Bacillota</taxon>
        <taxon>Bacilli</taxon>
        <taxon>Bacillales</taxon>
        <taxon>Alicyclobacillaceae</taxon>
        <taxon>Tumebacillus</taxon>
    </lineage>
</organism>
<dbReference type="Proteomes" id="UP001597343">
    <property type="component" value="Unassembled WGS sequence"/>
</dbReference>
<dbReference type="InterPro" id="IPR024654">
    <property type="entry name" value="Calcineurin-like_PHP_lpxH"/>
</dbReference>
<evidence type="ECO:0000256" key="2">
    <source>
        <dbReference type="RuleBase" id="RU362039"/>
    </source>
</evidence>
<comment type="similarity">
    <text evidence="1 2">Belongs to the metallophosphoesterase superfamily. YfcE family.</text>
</comment>
<dbReference type="InterPro" id="IPR000979">
    <property type="entry name" value="Phosphodiesterase_MJ0936/Vps29"/>
</dbReference>
<gene>
    <name evidence="4" type="ORF">ACFSOY_03320</name>
</gene>
<dbReference type="RefSeq" id="WP_386044097.1">
    <property type="nucleotide sequence ID" value="NZ_JBHUIO010000002.1"/>
</dbReference>
<evidence type="ECO:0000259" key="3">
    <source>
        <dbReference type="Pfam" id="PF12850"/>
    </source>
</evidence>
<dbReference type="NCBIfam" id="TIGR00040">
    <property type="entry name" value="yfcE"/>
    <property type="match status" value="1"/>
</dbReference>
<reference evidence="5" key="1">
    <citation type="journal article" date="2019" name="Int. J. Syst. Evol. Microbiol.">
        <title>The Global Catalogue of Microorganisms (GCM) 10K type strain sequencing project: providing services to taxonomists for standard genome sequencing and annotation.</title>
        <authorList>
            <consortium name="The Broad Institute Genomics Platform"/>
            <consortium name="The Broad Institute Genome Sequencing Center for Infectious Disease"/>
            <person name="Wu L."/>
            <person name="Ma J."/>
        </authorList>
    </citation>
    <scope>NUCLEOTIDE SEQUENCE [LARGE SCALE GENOMIC DNA]</scope>
    <source>
        <strain evidence="5">CGMCC 1.13574</strain>
    </source>
</reference>
<dbReference type="Pfam" id="PF12850">
    <property type="entry name" value="Metallophos_2"/>
    <property type="match status" value="1"/>
</dbReference>
<evidence type="ECO:0000313" key="4">
    <source>
        <dbReference type="EMBL" id="MFD2169046.1"/>
    </source>
</evidence>
<comment type="caution">
    <text evidence="4">The sequence shown here is derived from an EMBL/GenBank/DDBJ whole genome shotgun (WGS) entry which is preliminary data.</text>
</comment>
<evidence type="ECO:0000313" key="5">
    <source>
        <dbReference type="Proteomes" id="UP001597343"/>
    </source>
</evidence>
<evidence type="ECO:0000256" key="1">
    <source>
        <dbReference type="ARBA" id="ARBA00008950"/>
    </source>
</evidence>
<keyword evidence="2" id="KW-0479">Metal-binding</keyword>
<dbReference type="SUPFAM" id="SSF56300">
    <property type="entry name" value="Metallo-dependent phosphatases"/>
    <property type="match status" value="1"/>
</dbReference>
<keyword evidence="5" id="KW-1185">Reference proteome</keyword>
<dbReference type="EMBL" id="JBHUIO010000002">
    <property type="protein sequence ID" value="MFD2169046.1"/>
    <property type="molecule type" value="Genomic_DNA"/>
</dbReference>
<accession>A0ABW4ZUT6</accession>
<dbReference type="PANTHER" id="PTHR11124">
    <property type="entry name" value="VACUOLAR SORTING PROTEIN VPS29"/>
    <property type="match status" value="1"/>
</dbReference>
<dbReference type="InterPro" id="IPR029052">
    <property type="entry name" value="Metallo-depent_PP-like"/>
</dbReference>
<feature type="domain" description="Calcineurin-like phosphoesterase" evidence="3">
    <location>
        <begin position="6"/>
        <end position="152"/>
    </location>
</feature>
<comment type="cofactor">
    <cofactor evidence="2">
        <name>a divalent metal cation</name>
        <dbReference type="ChEBI" id="CHEBI:60240"/>
    </cofactor>
</comment>
<sequence>MSDRLRVLIISDTHGRTERIDRAIEQVTERIGGYDLLLHAGDHAQDVSGQKYDPAIAVCGNCDPIGCEEEEKTIDLLGVKTLLLHGHTVQVKSTPLSLVYRAIEQSAQLTVFGHTHTPTLFVEADRVFLNPGSLSTPRGFTVCTYALLQLEREEGRTRADFSFYALDGHQIASFALQHTFSS</sequence>